<dbReference type="InterPro" id="IPR001584">
    <property type="entry name" value="Integrase_cat-core"/>
</dbReference>
<dbReference type="PANTHER" id="PTHR35004:SF8">
    <property type="entry name" value="TRANSPOSASE RV3428C-RELATED"/>
    <property type="match status" value="1"/>
</dbReference>
<dbReference type="InterPro" id="IPR054353">
    <property type="entry name" value="IstA-like_C"/>
</dbReference>
<feature type="region of interest" description="Disordered" evidence="2">
    <location>
        <begin position="473"/>
        <end position="513"/>
    </location>
</feature>
<comment type="similarity">
    <text evidence="1">Belongs to the transposase IS21/IS408/IS1162 family.</text>
</comment>
<dbReference type="RefSeq" id="WP_139224950.1">
    <property type="nucleotide sequence ID" value="NZ_FOVF01000013.1"/>
</dbReference>
<dbReference type="NCBIfam" id="NF033546">
    <property type="entry name" value="transpos_IS21"/>
    <property type="match status" value="1"/>
</dbReference>
<evidence type="ECO:0000256" key="2">
    <source>
        <dbReference type="SAM" id="MobiDB-lite"/>
    </source>
</evidence>
<dbReference type="Pfam" id="PF08279">
    <property type="entry name" value="HTH_11"/>
    <property type="match status" value="1"/>
</dbReference>
<protein>
    <submittedName>
        <fullName evidence="4">Transposase</fullName>
    </submittedName>
</protein>
<dbReference type="InterPro" id="IPR012337">
    <property type="entry name" value="RNaseH-like_sf"/>
</dbReference>
<dbReference type="AlphaFoldDB" id="A0A1I4XYP5"/>
<dbReference type="PROSITE" id="PS50994">
    <property type="entry name" value="INTEGRASE"/>
    <property type="match status" value="1"/>
</dbReference>
<feature type="compositionally biased region" description="Basic and acidic residues" evidence="2">
    <location>
        <begin position="473"/>
        <end position="483"/>
    </location>
</feature>
<proteinExistence type="inferred from homology"/>
<dbReference type="Pfam" id="PF22483">
    <property type="entry name" value="Mu-transpos_C_2"/>
    <property type="match status" value="1"/>
</dbReference>
<dbReference type="Proteomes" id="UP000198575">
    <property type="component" value="Unassembled WGS sequence"/>
</dbReference>
<dbReference type="GO" id="GO:0015074">
    <property type="term" value="P:DNA integration"/>
    <property type="evidence" value="ECO:0007669"/>
    <property type="project" value="InterPro"/>
</dbReference>
<dbReference type="Gene3D" id="3.30.420.10">
    <property type="entry name" value="Ribonuclease H-like superfamily/Ribonuclease H"/>
    <property type="match status" value="1"/>
</dbReference>
<sequence>MNNKLHDILRLLETRPSLSRRDIAASLAVSRRTIDRYANLLRLGKKTWSELKDLDGSALNAMFNRRRQASEKVRPVPEAITAALNGPGMTLLAVWEDYREEHSAPTLSYSRFAALYREHRKAQNLVMRKAVVPGQCVMTDYSGVRPFYIDCSTGEQIPVELFVGVLGASNYIFACCTATQTVPDWIDAHTRMLAFFGGAPASVIPDNLRSAVTKSGTEPVLQQTYADWARHNGMAVLPARPGHPRDKGAVEGAVLIVQRFVFPKLRKRSFFSLAELDAAVTGLLKPLNERPFQKRPGSRQSEFDTLEKPALMPLPGEPFVYAQWSPKQKVPRDYHVSVHGHWYSVPFDLVGHRVEPRVSPTQVEIFCSGKCVAKHNRSKEKGAHTTDRAHQPDTHRAEAERTPEGIIAWAETVGPNMKAVVEKQFRQKVPLQGLPSAGALRNLAKGRSNEDLEAAATRALELKIASPTGVRRMLESSKTEVTRSCRRRSSGTPLTAPRARRLPHASSSTGGAK</sequence>
<organism evidence="4 5">
    <name type="scientific">Dokdonella immobilis</name>
    <dbReference type="NCBI Taxonomy" id="578942"/>
    <lineage>
        <taxon>Bacteria</taxon>
        <taxon>Pseudomonadati</taxon>
        <taxon>Pseudomonadota</taxon>
        <taxon>Gammaproteobacteria</taxon>
        <taxon>Lysobacterales</taxon>
        <taxon>Rhodanobacteraceae</taxon>
        <taxon>Dokdonella</taxon>
    </lineage>
</organism>
<feature type="region of interest" description="Disordered" evidence="2">
    <location>
        <begin position="376"/>
        <end position="402"/>
    </location>
</feature>
<dbReference type="InterPro" id="IPR036397">
    <property type="entry name" value="RNaseH_sf"/>
</dbReference>
<evidence type="ECO:0000313" key="4">
    <source>
        <dbReference type="EMBL" id="SFN31051.1"/>
    </source>
</evidence>
<dbReference type="GO" id="GO:0003676">
    <property type="term" value="F:nucleic acid binding"/>
    <property type="evidence" value="ECO:0007669"/>
    <property type="project" value="InterPro"/>
</dbReference>
<reference evidence="4 5" key="1">
    <citation type="submission" date="2016-10" db="EMBL/GenBank/DDBJ databases">
        <authorList>
            <person name="de Groot N.N."/>
        </authorList>
    </citation>
    <scope>NUCLEOTIDE SEQUENCE [LARGE SCALE GENOMIC DNA]</scope>
    <source>
        <strain evidence="4 5">CGMCC 1.7659</strain>
    </source>
</reference>
<dbReference type="InterPro" id="IPR013196">
    <property type="entry name" value="HTH_11"/>
</dbReference>
<feature type="domain" description="Integrase catalytic" evidence="3">
    <location>
        <begin position="129"/>
        <end position="308"/>
    </location>
</feature>
<dbReference type="STRING" id="578942.SAMN05216289_11358"/>
<dbReference type="Pfam" id="PF00665">
    <property type="entry name" value="rve"/>
    <property type="match status" value="1"/>
</dbReference>
<name>A0A1I4XYP5_9GAMM</name>
<dbReference type="EMBL" id="FOVF01000013">
    <property type="protein sequence ID" value="SFN31051.1"/>
    <property type="molecule type" value="Genomic_DNA"/>
</dbReference>
<dbReference type="PANTHER" id="PTHR35004">
    <property type="entry name" value="TRANSPOSASE RV3428C-RELATED"/>
    <property type="match status" value="1"/>
</dbReference>
<dbReference type="OrthoDB" id="2065409at2"/>
<feature type="compositionally biased region" description="Basic and acidic residues" evidence="2">
    <location>
        <begin position="379"/>
        <end position="402"/>
    </location>
</feature>
<evidence type="ECO:0000259" key="3">
    <source>
        <dbReference type="PROSITE" id="PS50994"/>
    </source>
</evidence>
<evidence type="ECO:0000256" key="1">
    <source>
        <dbReference type="ARBA" id="ARBA00009277"/>
    </source>
</evidence>
<keyword evidence="5" id="KW-1185">Reference proteome</keyword>
<accession>A0A1I4XYP5</accession>
<evidence type="ECO:0000313" key="5">
    <source>
        <dbReference type="Proteomes" id="UP000198575"/>
    </source>
</evidence>
<gene>
    <name evidence="4" type="ORF">SAMN05216289_11358</name>
</gene>
<dbReference type="SUPFAM" id="SSF53098">
    <property type="entry name" value="Ribonuclease H-like"/>
    <property type="match status" value="1"/>
</dbReference>